<dbReference type="VEuPathDB" id="FungiDB:PSTT_03336"/>
<dbReference type="PROSITE" id="PS50157">
    <property type="entry name" value="ZINC_FINGER_C2H2_2"/>
    <property type="match status" value="2"/>
</dbReference>
<dbReference type="EMBL" id="PKSL01000021">
    <property type="protein sequence ID" value="POW14049.1"/>
    <property type="molecule type" value="Genomic_DNA"/>
</dbReference>
<organism evidence="8 9">
    <name type="scientific">Puccinia striiformis</name>
    <dbReference type="NCBI Taxonomy" id="27350"/>
    <lineage>
        <taxon>Eukaryota</taxon>
        <taxon>Fungi</taxon>
        <taxon>Dikarya</taxon>
        <taxon>Basidiomycota</taxon>
        <taxon>Pucciniomycotina</taxon>
        <taxon>Pucciniomycetes</taxon>
        <taxon>Pucciniales</taxon>
        <taxon>Pucciniaceae</taxon>
        <taxon>Puccinia</taxon>
    </lineage>
</organism>
<evidence type="ECO:0000256" key="6">
    <source>
        <dbReference type="SAM" id="MobiDB-lite"/>
    </source>
</evidence>
<dbReference type="PANTHER" id="PTHR14003">
    <property type="entry name" value="TRANSCRIPTIONAL REPRESSOR PROTEIN YY"/>
    <property type="match status" value="1"/>
</dbReference>
<feature type="domain" description="C2H2-type" evidence="7">
    <location>
        <begin position="321"/>
        <end position="348"/>
    </location>
</feature>
<feature type="non-terminal residue" evidence="8">
    <location>
        <position position="378"/>
    </location>
</feature>
<keyword evidence="9" id="KW-1185">Reference proteome</keyword>
<feature type="region of interest" description="Disordered" evidence="6">
    <location>
        <begin position="249"/>
        <end position="282"/>
    </location>
</feature>
<evidence type="ECO:0000313" key="8">
    <source>
        <dbReference type="EMBL" id="POW14049.1"/>
    </source>
</evidence>
<evidence type="ECO:0000256" key="1">
    <source>
        <dbReference type="ARBA" id="ARBA00022723"/>
    </source>
</evidence>
<feature type="non-terminal residue" evidence="8">
    <location>
        <position position="1"/>
    </location>
</feature>
<dbReference type="GO" id="GO:0000785">
    <property type="term" value="C:chromatin"/>
    <property type="evidence" value="ECO:0007669"/>
    <property type="project" value="TreeGrafter"/>
</dbReference>
<dbReference type="GO" id="GO:0000981">
    <property type="term" value="F:DNA-binding transcription factor activity, RNA polymerase II-specific"/>
    <property type="evidence" value="ECO:0007669"/>
    <property type="project" value="TreeGrafter"/>
</dbReference>
<name>A0A2S4VX40_9BASI</name>
<evidence type="ECO:0000313" key="9">
    <source>
        <dbReference type="Proteomes" id="UP000239156"/>
    </source>
</evidence>
<dbReference type="SMART" id="SM00355">
    <property type="entry name" value="ZnF_C2H2"/>
    <property type="match status" value="2"/>
</dbReference>
<feature type="compositionally biased region" description="Polar residues" evidence="6">
    <location>
        <begin position="129"/>
        <end position="158"/>
    </location>
</feature>
<dbReference type="PROSITE" id="PS00028">
    <property type="entry name" value="ZINC_FINGER_C2H2_1"/>
    <property type="match status" value="2"/>
</dbReference>
<keyword evidence="4" id="KW-0862">Zinc</keyword>
<evidence type="ECO:0000256" key="5">
    <source>
        <dbReference type="PROSITE-ProRule" id="PRU00042"/>
    </source>
</evidence>
<proteinExistence type="predicted"/>
<dbReference type="AlphaFoldDB" id="A0A2S4VX40"/>
<reference evidence="8" key="1">
    <citation type="submission" date="2017-12" db="EMBL/GenBank/DDBJ databases">
        <title>Gene loss provides genomic basis for host adaptation in cereal stripe rust fungi.</title>
        <authorList>
            <person name="Xia C."/>
        </authorList>
    </citation>
    <scope>NUCLEOTIDE SEQUENCE [LARGE SCALE GENOMIC DNA]</scope>
    <source>
        <strain evidence="8">93-210</strain>
    </source>
</reference>
<evidence type="ECO:0000259" key="7">
    <source>
        <dbReference type="PROSITE" id="PS50157"/>
    </source>
</evidence>
<evidence type="ECO:0000256" key="4">
    <source>
        <dbReference type="ARBA" id="ARBA00022833"/>
    </source>
</evidence>
<feature type="region of interest" description="Disordered" evidence="6">
    <location>
        <begin position="101"/>
        <end position="197"/>
    </location>
</feature>
<dbReference type="Gene3D" id="3.30.160.60">
    <property type="entry name" value="Classic Zinc Finger"/>
    <property type="match status" value="3"/>
</dbReference>
<dbReference type="GO" id="GO:0031519">
    <property type="term" value="C:PcG protein complex"/>
    <property type="evidence" value="ECO:0007669"/>
    <property type="project" value="TreeGrafter"/>
</dbReference>
<gene>
    <name evidence="8" type="ORF">PSTT_03336</name>
</gene>
<dbReference type="InterPro" id="IPR036236">
    <property type="entry name" value="Znf_C2H2_sf"/>
</dbReference>
<keyword evidence="3 5" id="KW-0863">Zinc-finger</keyword>
<dbReference type="VEuPathDB" id="FungiDB:PSHT_02513"/>
<keyword evidence="1" id="KW-0479">Metal-binding</keyword>
<evidence type="ECO:0000256" key="3">
    <source>
        <dbReference type="ARBA" id="ARBA00022771"/>
    </source>
</evidence>
<sequence length="378" mass="42675">LVAPIISHNSFLPGSPSNNFYGIYVCATALVQAVEGFATNSRRTMTNRPNLPPLRLALAHFDDPAAIESIRDHPNCHIPHRARCSTWLHKDLSFYSLASSSTHRYDSSPSCLLSPKGYQRSAQTDHLRKTSSMQSCITHSDNVSQTSDNRQNCYNDPPTNHGDRGLVQLGRSPTPESSSRERPKAQPSSPPTRSEISWICQRNQQQKSSLEYPSVRYTDSGGALFNQTQPQVEVAKTSQLVLSQPYPRCSNQSASFKEPQYSGGRKTQDASETPPRAKVQPTETASGIRYLCPVWECGKSFTRNFNLTQHYSAIHKDERRFSCTYCLATFYRRNDLTRHERAHTGVRPYRCECGQDFTRTDLLARHKHSGNCTYQIIR</sequence>
<dbReference type="GO" id="GO:0005667">
    <property type="term" value="C:transcription regulator complex"/>
    <property type="evidence" value="ECO:0007669"/>
    <property type="project" value="TreeGrafter"/>
</dbReference>
<dbReference type="SUPFAM" id="SSF57667">
    <property type="entry name" value="beta-beta-alpha zinc fingers"/>
    <property type="match status" value="2"/>
</dbReference>
<dbReference type="GO" id="GO:0008270">
    <property type="term" value="F:zinc ion binding"/>
    <property type="evidence" value="ECO:0007669"/>
    <property type="project" value="UniProtKB-KW"/>
</dbReference>
<feature type="compositionally biased region" description="Polar residues" evidence="6">
    <location>
        <begin position="101"/>
        <end position="111"/>
    </location>
</feature>
<feature type="domain" description="C2H2-type" evidence="7">
    <location>
        <begin position="290"/>
        <end position="320"/>
    </location>
</feature>
<dbReference type="Proteomes" id="UP000239156">
    <property type="component" value="Unassembled WGS sequence"/>
</dbReference>
<dbReference type="Pfam" id="PF00096">
    <property type="entry name" value="zf-C2H2"/>
    <property type="match status" value="2"/>
</dbReference>
<protein>
    <recommendedName>
        <fullName evidence="7">C2H2-type domain-containing protein</fullName>
    </recommendedName>
</protein>
<keyword evidence="2" id="KW-0677">Repeat</keyword>
<dbReference type="InterPro" id="IPR013087">
    <property type="entry name" value="Znf_C2H2_type"/>
</dbReference>
<dbReference type="PANTHER" id="PTHR14003:SF19">
    <property type="entry name" value="YY2 TRANSCRIPTION FACTOR"/>
    <property type="match status" value="1"/>
</dbReference>
<accession>A0A2S4VX40</accession>
<comment type="caution">
    <text evidence="8">The sequence shown here is derived from an EMBL/GenBank/DDBJ whole genome shotgun (WGS) entry which is preliminary data.</text>
</comment>
<dbReference type="GO" id="GO:0000978">
    <property type="term" value="F:RNA polymerase II cis-regulatory region sequence-specific DNA binding"/>
    <property type="evidence" value="ECO:0007669"/>
    <property type="project" value="TreeGrafter"/>
</dbReference>
<evidence type="ECO:0000256" key="2">
    <source>
        <dbReference type="ARBA" id="ARBA00022737"/>
    </source>
</evidence>